<keyword evidence="6" id="KW-1185">Reference proteome</keyword>
<reference evidence="5" key="3">
    <citation type="submission" date="2023-05" db="EMBL/GenBank/DDBJ databases">
        <authorList>
            <person name="Smith C.H."/>
        </authorList>
    </citation>
    <scope>NUCLEOTIDE SEQUENCE</scope>
    <source>
        <strain evidence="5">CHS0354</strain>
        <tissue evidence="5">Mantle</tissue>
    </source>
</reference>
<comment type="caution">
    <text evidence="5">The sequence shown here is derived from an EMBL/GenBank/DDBJ whole genome shotgun (WGS) entry which is preliminary data.</text>
</comment>
<keyword evidence="1" id="KW-0677">Repeat</keyword>
<evidence type="ECO:0000256" key="3">
    <source>
        <dbReference type="PROSITE-ProRule" id="PRU00023"/>
    </source>
</evidence>
<feature type="compositionally biased region" description="Polar residues" evidence="4">
    <location>
        <begin position="229"/>
        <end position="248"/>
    </location>
</feature>
<evidence type="ECO:0000313" key="6">
    <source>
        <dbReference type="Proteomes" id="UP001195483"/>
    </source>
</evidence>
<evidence type="ECO:0000256" key="4">
    <source>
        <dbReference type="SAM" id="MobiDB-lite"/>
    </source>
</evidence>
<dbReference type="SMART" id="SM00248">
    <property type="entry name" value="ANK"/>
    <property type="match status" value="4"/>
</dbReference>
<dbReference type="InterPro" id="IPR051165">
    <property type="entry name" value="Multifunctional_ANK_Repeat"/>
</dbReference>
<feature type="region of interest" description="Disordered" evidence="4">
    <location>
        <begin position="1"/>
        <end position="20"/>
    </location>
</feature>
<dbReference type="PANTHER" id="PTHR24123:SF33">
    <property type="entry name" value="PROTEIN HOS4"/>
    <property type="match status" value="1"/>
</dbReference>
<dbReference type="SUPFAM" id="SSF48403">
    <property type="entry name" value="Ankyrin repeat"/>
    <property type="match status" value="1"/>
</dbReference>
<dbReference type="AlphaFoldDB" id="A0AAE0VH21"/>
<dbReference type="PANTHER" id="PTHR24123">
    <property type="entry name" value="ANKYRIN REPEAT-CONTAINING"/>
    <property type="match status" value="1"/>
</dbReference>
<reference evidence="5" key="1">
    <citation type="journal article" date="2021" name="Genome Biol. Evol.">
        <title>A High-Quality Reference Genome for a Parasitic Bivalve with Doubly Uniparental Inheritance (Bivalvia: Unionida).</title>
        <authorList>
            <person name="Smith C.H."/>
        </authorList>
    </citation>
    <scope>NUCLEOTIDE SEQUENCE</scope>
    <source>
        <strain evidence="5">CHS0354</strain>
    </source>
</reference>
<proteinExistence type="predicted"/>
<feature type="region of interest" description="Disordered" evidence="4">
    <location>
        <begin position="944"/>
        <end position="963"/>
    </location>
</feature>
<protein>
    <submittedName>
        <fullName evidence="5">Uncharacterized protein</fullName>
    </submittedName>
</protein>
<feature type="region of interest" description="Disordered" evidence="4">
    <location>
        <begin position="972"/>
        <end position="992"/>
    </location>
</feature>
<keyword evidence="2 3" id="KW-0040">ANK repeat</keyword>
<gene>
    <name evidence="5" type="ORF">CHS0354_008463</name>
</gene>
<dbReference type="Pfam" id="PF12796">
    <property type="entry name" value="Ank_2"/>
    <property type="match status" value="2"/>
</dbReference>
<dbReference type="EMBL" id="JAEAOA010000557">
    <property type="protein sequence ID" value="KAK3577366.1"/>
    <property type="molecule type" value="Genomic_DNA"/>
</dbReference>
<feature type="region of interest" description="Disordered" evidence="4">
    <location>
        <begin position="143"/>
        <end position="181"/>
    </location>
</feature>
<feature type="region of interest" description="Disordered" evidence="4">
    <location>
        <begin position="752"/>
        <end position="772"/>
    </location>
</feature>
<feature type="region of interest" description="Disordered" evidence="4">
    <location>
        <begin position="214"/>
        <end position="250"/>
    </location>
</feature>
<dbReference type="PROSITE" id="PS50088">
    <property type="entry name" value="ANK_REPEAT"/>
    <property type="match status" value="1"/>
</dbReference>
<name>A0AAE0VH21_9BIVA</name>
<dbReference type="PROSITE" id="PS50297">
    <property type="entry name" value="ANK_REP_REGION"/>
    <property type="match status" value="1"/>
</dbReference>
<evidence type="ECO:0000313" key="5">
    <source>
        <dbReference type="EMBL" id="KAK3577366.1"/>
    </source>
</evidence>
<reference evidence="5" key="2">
    <citation type="journal article" date="2021" name="Genome Biol. Evol.">
        <title>Developing a high-quality reference genome for a parasitic bivalve with doubly uniparental inheritance (Bivalvia: Unionida).</title>
        <authorList>
            <person name="Smith C.H."/>
        </authorList>
    </citation>
    <scope>NUCLEOTIDE SEQUENCE</scope>
    <source>
        <strain evidence="5">CHS0354</strain>
        <tissue evidence="5">Mantle</tissue>
    </source>
</reference>
<organism evidence="5 6">
    <name type="scientific">Potamilus streckersoni</name>
    <dbReference type="NCBI Taxonomy" id="2493646"/>
    <lineage>
        <taxon>Eukaryota</taxon>
        <taxon>Metazoa</taxon>
        <taxon>Spiralia</taxon>
        <taxon>Lophotrochozoa</taxon>
        <taxon>Mollusca</taxon>
        <taxon>Bivalvia</taxon>
        <taxon>Autobranchia</taxon>
        <taxon>Heteroconchia</taxon>
        <taxon>Palaeoheterodonta</taxon>
        <taxon>Unionida</taxon>
        <taxon>Unionoidea</taxon>
        <taxon>Unionidae</taxon>
        <taxon>Ambleminae</taxon>
        <taxon>Lampsilini</taxon>
        <taxon>Potamilus</taxon>
    </lineage>
</organism>
<dbReference type="Gene3D" id="1.25.40.20">
    <property type="entry name" value="Ankyrin repeat-containing domain"/>
    <property type="match status" value="2"/>
</dbReference>
<accession>A0AAE0VH21</accession>
<evidence type="ECO:0000256" key="1">
    <source>
        <dbReference type="ARBA" id="ARBA00022737"/>
    </source>
</evidence>
<evidence type="ECO:0000256" key="2">
    <source>
        <dbReference type="ARBA" id="ARBA00023043"/>
    </source>
</evidence>
<sequence length="992" mass="112339">MNRMGRLLESNANEEPSEYDGMEKTHLLDRVLDWQESTDDRFAQNPEALLDMITMTSLRGRYGYEHVQEESRRYSNDDVEFEHYVQQFPIDDKISECFLSSDDVMRKKSSFLAGGRRPTFMRCQNWKKKMGWKSSGLENNALLMKEDDSRSSGSKRSRTIRRLLHMPRKSKPSAEKTANSCIPDASSTDILTTWNNPCQDITNSYKRWDEAKTTCQNEKSGEKGRHSKQNFNAVNMDPSNVNSGNRTLDNTKHDLSYQLDKGMSTLMDTADAFSPILVDDATNTIHHIRTLDPPVALRMRDKDGNNLLHRCVMMGQSEAVAETLVRFPGMCSDLNNDRMTPLELAAKIGQVSCLQYLLDKTLNCNVLGLSLISRLLTVSAVHGKEECMELLLERMPVVEHDQTMLPRDRRGNTAAHVAATHGQLSCLQLLVRKGFDICARNSLGQRPSDISQQLKHQDCFQYLLLVEACRSLIDSRMRHCLINERLQNEFLDIIAYLEQLRCDLQQVQNLFIDTRQSLEDNKECAINNLSLLHTELGNFITNVNKAVDREEGKRKLNEFKAQIEMLEDTFEFSPLAGIENAIARLLRSMHDAIQTTDSSTEAHENQSSSEISVLFSIFLQKIHEESTADFSSTFQTLEKLWKQRTLGDSTVTRDKIFVKKTCSSGDVTLSTESNCTVDKTHLASLSNVSKDHSATVYLPRACNLTMENQSLIHDDCMDSSVKSNDYEMLTCSYVSQGSPEANTSVYTQTLTSVTPDTSPEETSQMTLGDGSNTYEESFISNDVTSDSHSYWWDLHEIHPEDCVHVEEDVRHSGVKLNLENEDAPNEQLRKERLRNHLFSMQSTRNPSKDFIETITTAAGKHYGGPNSWQKRTVVNVSEACSQRDKGSFRYSKLSSFKPNRKLKVNNFNVTDVVKSQLIPDKDISETCKPSDVCPSTFSSISWHENNGSHMGGNDDEPTKAWYDVSDDDANMLRKFGTNEEGKTEDNGTASNS</sequence>
<feature type="compositionally biased region" description="Basic residues" evidence="4">
    <location>
        <begin position="153"/>
        <end position="171"/>
    </location>
</feature>
<dbReference type="InterPro" id="IPR002110">
    <property type="entry name" value="Ankyrin_rpt"/>
</dbReference>
<feature type="repeat" description="ANK" evidence="3">
    <location>
        <begin position="410"/>
        <end position="442"/>
    </location>
</feature>
<feature type="compositionally biased region" description="Basic and acidic residues" evidence="4">
    <location>
        <begin position="976"/>
        <end position="985"/>
    </location>
</feature>
<dbReference type="Proteomes" id="UP001195483">
    <property type="component" value="Unassembled WGS sequence"/>
</dbReference>
<dbReference type="InterPro" id="IPR036770">
    <property type="entry name" value="Ankyrin_rpt-contain_sf"/>
</dbReference>